<dbReference type="Gene3D" id="1.25.40.20">
    <property type="entry name" value="Ankyrin repeat-containing domain"/>
    <property type="match status" value="2"/>
</dbReference>
<dbReference type="CTD" id="36345593"/>
<dbReference type="Proteomes" id="UP000019149">
    <property type="component" value="Unassembled WGS sequence"/>
</dbReference>
<dbReference type="PROSITE" id="PS50297">
    <property type="entry name" value="ANK_REP_REGION"/>
    <property type="match status" value="1"/>
</dbReference>
<keyword evidence="1" id="KW-0677">Repeat</keyword>
<organism evidence="4 5">
    <name type="scientific">Echinococcus granulosus</name>
    <name type="common">Hydatid tapeworm</name>
    <dbReference type="NCBI Taxonomy" id="6210"/>
    <lineage>
        <taxon>Eukaryota</taxon>
        <taxon>Metazoa</taxon>
        <taxon>Spiralia</taxon>
        <taxon>Lophotrochozoa</taxon>
        <taxon>Platyhelminthes</taxon>
        <taxon>Cestoda</taxon>
        <taxon>Eucestoda</taxon>
        <taxon>Cyclophyllidea</taxon>
        <taxon>Taeniidae</taxon>
        <taxon>Echinococcus</taxon>
        <taxon>Echinococcus granulosus group</taxon>
    </lineage>
</organism>
<dbReference type="PANTHER" id="PTHR23206">
    <property type="entry name" value="MASK PROTEIN"/>
    <property type="match status" value="1"/>
</dbReference>
<sequence length="275" mass="29713">MGTALGPLHKGLTMIVLQVRQEPLRTWVQLRTVRVTFKPLLPGEGSAGGYVVVGMAAGGHLNCVKFLLQHSPSEVVNHRQCTPPMRATMKGRTEIVRHLFDNNAIVSSQLNANKESALTLGCGSGKVDLVKLLLERGSPIVDRSAELNAALREAVLFGRVELVQILLNHGADANHSNDTSSPVIFLSIDSNKVSILDLLIAHGANIEQLGGQDYTQLMKAAKTGKREMVAALLVTGANPKVRRKVDRKTALSLSRSQGHKEICTIILKAKVKKTS</sequence>
<evidence type="ECO:0000256" key="3">
    <source>
        <dbReference type="PROSITE-ProRule" id="PRU00023"/>
    </source>
</evidence>
<dbReference type="SMART" id="SM00248">
    <property type="entry name" value="ANK"/>
    <property type="match status" value="7"/>
</dbReference>
<dbReference type="AlphaFoldDB" id="W6U9V7"/>
<accession>W6U9V7</accession>
<dbReference type="InterPro" id="IPR036770">
    <property type="entry name" value="Ankyrin_rpt-contain_sf"/>
</dbReference>
<dbReference type="OrthoDB" id="7464126at2759"/>
<proteinExistence type="predicted"/>
<protein>
    <submittedName>
        <fullName evidence="4">Ankyrin repeat and KH domain-containing protein</fullName>
    </submittedName>
</protein>
<reference evidence="4 5" key="1">
    <citation type="journal article" date="2013" name="Nat. Genet.">
        <title>The genome of the hydatid tapeworm Echinococcus granulosus.</title>
        <authorList>
            <person name="Zheng H."/>
            <person name="Zhang W."/>
            <person name="Zhang L."/>
            <person name="Zhang Z."/>
            <person name="Li J."/>
            <person name="Lu G."/>
            <person name="Zhu Y."/>
            <person name="Wang Y."/>
            <person name="Huang Y."/>
            <person name="Liu J."/>
            <person name="Kang H."/>
            <person name="Chen J."/>
            <person name="Wang L."/>
            <person name="Chen A."/>
            <person name="Yu S."/>
            <person name="Gao Z."/>
            <person name="Jin L."/>
            <person name="Gu W."/>
            <person name="Wang Z."/>
            <person name="Zhao L."/>
            <person name="Shi B."/>
            <person name="Wen H."/>
            <person name="Lin R."/>
            <person name="Jones M.K."/>
            <person name="Brejova B."/>
            <person name="Vinar T."/>
            <person name="Zhao G."/>
            <person name="McManus D.P."/>
            <person name="Chen Z."/>
            <person name="Zhou Y."/>
            <person name="Wang S."/>
        </authorList>
    </citation>
    <scope>NUCLEOTIDE SEQUENCE [LARGE SCALE GENOMIC DNA]</scope>
</reference>
<dbReference type="KEGG" id="egl:EGR_09878"/>
<evidence type="ECO:0000256" key="1">
    <source>
        <dbReference type="ARBA" id="ARBA00022737"/>
    </source>
</evidence>
<dbReference type="PROSITE" id="PS50088">
    <property type="entry name" value="ANK_REPEAT"/>
    <property type="match status" value="2"/>
</dbReference>
<feature type="repeat" description="ANK" evidence="3">
    <location>
        <begin position="146"/>
        <end position="178"/>
    </location>
</feature>
<evidence type="ECO:0000256" key="2">
    <source>
        <dbReference type="ARBA" id="ARBA00023043"/>
    </source>
</evidence>
<dbReference type="OMA" id="HLNCVKF"/>
<evidence type="ECO:0000313" key="4">
    <source>
        <dbReference type="EMBL" id="EUB55277.1"/>
    </source>
</evidence>
<comment type="caution">
    <text evidence="4">The sequence shown here is derived from an EMBL/GenBank/DDBJ whole genome shotgun (WGS) entry which is preliminary data.</text>
</comment>
<dbReference type="PANTHER" id="PTHR23206:SF8">
    <property type="entry name" value="ANKYRIN REPEAT AND KH DOMAIN-CONTAINING 1"/>
    <property type="match status" value="1"/>
</dbReference>
<feature type="repeat" description="ANK" evidence="3">
    <location>
        <begin position="212"/>
        <end position="244"/>
    </location>
</feature>
<keyword evidence="2 3" id="KW-0040">ANK repeat</keyword>
<dbReference type="Pfam" id="PF12796">
    <property type="entry name" value="Ank_2"/>
    <property type="match status" value="3"/>
</dbReference>
<dbReference type="RefSeq" id="XP_024346473.1">
    <property type="nucleotide sequence ID" value="XM_024499127.1"/>
</dbReference>
<dbReference type="EMBL" id="APAU02000172">
    <property type="protein sequence ID" value="EUB55277.1"/>
    <property type="molecule type" value="Genomic_DNA"/>
</dbReference>
<evidence type="ECO:0000313" key="5">
    <source>
        <dbReference type="Proteomes" id="UP000019149"/>
    </source>
</evidence>
<dbReference type="GeneID" id="36345593"/>
<dbReference type="STRING" id="6210.W6U9V7"/>
<gene>
    <name evidence="4" type="ORF">EGR_09878</name>
</gene>
<keyword evidence="5" id="KW-1185">Reference proteome</keyword>
<dbReference type="SUPFAM" id="SSF48403">
    <property type="entry name" value="Ankyrin repeat"/>
    <property type="match status" value="1"/>
</dbReference>
<name>W6U9V7_ECHGR</name>
<dbReference type="InterPro" id="IPR051631">
    <property type="entry name" value="Ankyrin-KH/SAM_domain"/>
</dbReference>
<dbReference type="InterPro" id="IPR002110">
    <property type="entry name" value="Ankyrin_rpt"/>
</dbReference>